<dbReference type="Proteomes" id="UP000245119">
    <property type="component" value="Linkage Group LG3"/>
</dbReference>
<dbReference type="PANTHER" id="PTHR11655:SF16">
    <property type="entry name" value="60S RIBOSOMAL PROTEIN L9"/>
    <property type="match status" value="1"/>
</dbReference>
<evidence type="ECO:0000256" key="1">
    <source>
        <dbReference type="ARBA" id="ARBA00009356"/>
    </source>
</evidence>
<dbReference type="InterPro" id="IPR020040">
    <property type="entry name" value="Ribosomal_uL6_a/b-dom"/>
</dbReference>
<organism evidence="7 8">
    <name type="scientific">Pomacea canaliculata</name>
    <name type="common">Golden apple snail</name>
    <dbReference type="NCBI Taxonomy" id="400727"/>
    <lineage>
        <taxon>Eukaryota</taxon>
        <taxon>Metazoa</taxon>
        <taxon>Spiralia</taxon>
        <taxon>Lophotrochozoa</taxon>
        <taxon>Mollusca</taxon>
        <taxon>Gastropoda</taxon>
        <taxon>Caenogastropoda</taxon>
        <taxon>Architaenioglossa</taxon>
        <taxon>Ampullarioidea</taxon>
        <taxon>Ampullariidae</taxon>
        <taxon>Pomacea</taxon>
    </lineage>
</organism>
<dbReference type="FunFam" id="3.90.930.12:FF:000003">
    <property type="entry name" value="60S ribosomal protein L9"/>
    <property type="match status" value="1"/>
</dbReference>
<keyword evidence="2" id="KW-0689">Ribosomal protein</keyword>
<dbReference type="OrthoDB" id="10252633at2759"/>
<evidence type="ECO:0000259" key="6">
    <source>
        <dbReference type="Pfam" id="PF00347"/>
    </source>
</evidence>
<accession>A0A2T7PNT0</accession>
<sequence length="188" mass="21296">MKTINSFQFVKSKSDVTIQVRARNVTVKGPRGTLVRNFRHLPVDIKMVTPKTLKVEKWFGNRQELAAVNTVCSHVENMQKGVTKGFLYKMRAVYAHFPINVVITEGGSVVEVRNFLGEKYTRRVEMLKGVVCKASGNKDEFLIEGNDIELVSRSAALIQQSTTVKNKDIRKFLDGIYVSEKTTIEQEN</sequence>
<dbReference type="SUPFAM" id="SSF56053">
    <property type="entry name" value="Ribosomal protein L6"/>
    <property type="match status" value="2"/>
</dbReference>
<keyword evidence="3" id="KW-0687">Ribonucleoprotein</keyword>
<proteinExistence type="inferred from homology"/>
<dbReference type="PROSITE" id="PS00700">
    <property type="entry name" value="RIBOSOMAL_L6_2"/>
    <property type="match status" value="1"/>
</dbReference>
<dbReference type="OMA" id="YAHFPMK"/>
<dbReference type="GO" id="GO:0022625">
    <property type="term" value="C:cytosolic large ribosomal subunit"/>
    <property type="evidence" value="ECO:0007669"/>
    <property type="project" value="TreeGrafter"/>
</dbReference>
<dbReference type="GO" id="GO:0002181">
    <property type="term" value="P:cytoplasmic translation"/>
    <property type="evidence" value="ECO:0007669"/>
    <property type="project" value="TreeGrafter"/>
</dbReference>
<dbReference type="GO" id="GO:0019843">
    <property type="term" value="F:rRNA binding"/>
    <property type="evidence" value="ECO:0007669"/>
    <property type="project" value="InterPro"/>
</dbReference>
<evidence type="ECO:0000256" key="4">
    <source>
        <dbReference type="ARBA" id="ARBA00035246"/>
    </source>
</evidence>
<keyword evidence="8" id="KW-1185">Reference proteome</keyword>
<dbReference type="GO" id="GO:0003735">
    <property type="term" value="F:structural constituent of ribosome"/>
    <property type="evidence" value="ECO:0007669"/>
    <property type="project" value="InterPro"/>
</dbReference>
<dbReference type="PANTHER" id="PTHR11655">
    <property type="entry name" value="60S/50S RIBOSOMAL PROTEIN L6/L9"/>
    <property type="match status" value="1"/>
</dbReference>
<gene>
    <name evidence="7" type="ORF">C0Q70_06359</name>
</gene>
<dbReference type="STRING" id="400727.A0A2T7PNT0"/>
<evidence type="ECO:0000313" key="8">
    <source>
        <dbReference type="Proteomes" id="UP000245119"/>
    </source>
</evidence>
<dbReference type="Pfam" id="PF00347">
    <property type="entry name" value="Ribosomal_L6"/>
    <property type="match status" value="2"/>
</dbReference>
<name>A0A2T7PNT0_POMCA</name>
<evidence type="ECO:0000313" key="7">
    <source>
        <dbReference type="EMBL" id="PVD35078.1"/>
    </source>
</evidence>
<dbReference type="FunFam" id="3.90.930.12:FF:000004">
    <property type="entry name" value="60S ribosomal protein L9"/>
    <property type="match status" value="1"/>
</dbReference>
<dbReference type="InterPro" id="IPR002359">
    <property type="entry name" value="Ribosomal_uL6_CS2"/>
</dbReference>
<feature type="domain" description="Large ribosomal subunit protein uL6 alpha-beta" evidence="6">
    <location>
        <begin position="15"/>
        <end position="85"/>
    </location>
</feature>
<protein>
    <recommendedName>
        <fullName evidence="4">Large ribosomal subunit protein uL6</fullName>
    </recommendedName>
    <alternativeName>
        <fullName evidence="5">60S ribosomal protein L9</fullName>
    </alternativeName>
</protein>
<evidence type="ECO:0000256" key="5">
    <source>
        <dbReference type="ARBA" id="ARBA00035349"/>
    </source>
</evidence>
<evidence type="ECO:0000256" key="3">
    <source>
        <dbReference type="ARBA" id="ARBA00023274"/>
    </source>
</evidence>
<evidence type="ECO:0000256" key="2">
    <source>
        <dbReference type="ARBA" id="ARBA00022980"/>
    </source>
</evidence>
<reference evidence="7 8" key="1">
    <citation type="submission" date="2018-04" db="EMBL/GenBank/DDBJ databases">
        <title>The genome of golden apple snail Pomacea canaliculata provides insight into stress tolerance and invasive adaptation.</title>
        <authorList>
            <person name="Liu C."/>
            <person name="Liu B."/>
            <person name="Ren Y."/>
            <person name="Zhang Y."/>
            <person name="Wang H."/>
            <person name="Li S."/>
            <person name="Jiang F."/>
            <person name="Yin L."/>
            <person name="Zhang G."/>
            <person name="Qian W."/>
            <person name="Fan W."/>
        </authorList>
    </citation>
    <scope>NUCLEOTIDE SEQUENCE [LARGE SCALE GENOMIC DNA]</scope>
    <source>
        <strain evidence="7">SZHN2017</strain>
        <tissue evidence="7">Muscle</tissue>
    </source>
</reference>
<dbReference type="AlphaFoldDB" id="A0A2T7PNT0"/>
<dbReference type="InterPro" id="IPR036789">
    <property type="entry name" value="Ribosomal_uL6-like_a/b-dom_sf"/>
</dbReference>
<feature type="domain" description="Large ribosomal subunit protein uL6 alpha-beta" evidence="6">
    <location>
        <begin position="97"/>
        <end position="175"/>
    </location>
</feature>
<dbReference type="Gene3D" id="3.90.930.12">
    <property type="entry name" value="Ribosomal protein L6, alpha-beta domain"/>
    <property type="match status" value="2"/>
</dbReference>
<comment type="caution">
    <text evidence="7">The sequence shown here is derived from an EMBL/GenBank/DDBJ whole genome shotgun (WGS) entry which is preliminary data.</text>
</comment>
<dbReference type="InterPro" id="IPR000702">
    <property type="entry name" value="Ribosomal_uL6-like"/>
</dbReference>
<dbReference type="PIRSF" id="PIRSF002162">
    <property type="entry name" value="Ribosomal_L6"/>
    <property type="match status" value="1"/>
</dbReference>
<dbReference type="EMBL" id="PZQS01000003">
    <property type="protein sequence ID" value="PVD35078.1"/>
    <property type="molecule type" value="Genomic_DNA"/>
</dbReference>
<comment type="similarity">
    <text evidence="1">Belongs to the universal ribosomal protein uL6 family.</text>
</comment>